<evidence type="ECO:0000313" key="1">
    <source>
        <dbReference type="EMBL" id="KAI4320320.1"/>
    </source>
</evidence>
<comment type="caution">
    <text evidence="1">The sequence shown here is derived from an EMBL/GenBank/DDBJ whole genome shotgun (WGS) entry which is preliminary data.</text>
</comment>
<dbReference type="Proteomes" id="UP001057402">
    <property type="component" value="Chromosome 10"/>
</dbReference>
<sequence>MRLRGKVYPSHAFENREIVVILTTSIAVLIGCVVVLVWRKSGTQKKPSTFVPPKPLIVKEVEPGGAKRGGLLQFVRLLDFSVILCVESKEFHYIPLRIYES</sequence>
<protein>
    <submittedName>
        <fullName evidence="1">Uncharacterized protein</fullName>
    </submittedName>
</protein>
<keyword evidence="2" id="KW-1185">Reference proteome</keyword>
<dbReference type="EMBL" id="CM042889">
    <property type="protein sequence ID" value="KAI4320320.1"/>
    <property type="molecule type" value="Genomic_DNA"/>
</dbReference>
<name>A0ACB9M841_9MYRT</name>
<accession>A0ACB9M841</accession>
<gene>
    <name evidence="1" type="ORF">MLD38_033816</name>
</gene>
<reference evidence="2" key="1">
    <citation type="journal article" date="2023" name="Front. Plant Sci.">
        <title>Chromosomal-level genome assembly of Melastoma candidum provides insights into trichome evolution.</title>
        <authorList>
            <person name="Zhong Y."/>
            <person name="Wu W."/>
            <person name="Sun C."/>
            <person name="Zou P."/>
            <person name="Liu Y."/>
            <person name="Dai S."/>
            <person name="Zhou R."/>
        </authorList>
    </citation>
    <scope>NUCLEOTIDE SEQUENCE [LARGE SCALE GENOMIC DNA]</scope>
</reference>
<proteinExistence type="predicted"/>
<organism evidence="1 2">
    <name type="scientific">Melastoma candidum</name>
    <dbReference type="NCBI Taxonomy" id="119954"/>
    <lineage>
        <taxon>Eukaryota</taxon>
        <taxon>Viridiplantae</taxon>
        <taxon>Streptophyta</taxon>
        <taxon>Embryophyta</taxon>
        <taxon>Tracheophyta</taxon>
        <taxon>Spermatophyta</taxon>
        <taxon>Magnoliopsida</taxon>
        <taxon>eudicotyledons</taxon>
        <taxon>Gunneridae</taxon>
        <taxon>Pentapetalae</taxon>
        <taxon>rosids</taxon>
        <taxon>malvids</taxon>
        <taxon>Myrtales</taxon>
        <taxon>Melastomataceae</taxon>
        <taxon>Melastomatoideae</taxon>
        <taxon>Melastomateae</taxon>
        <taxon>Melastoma</taxon>
    </lineage>
</organism>
<evidence type="ECO:0000313" key="2">
    <source>
        <dbReference type="Proteomes" id="UP001057402"/>
    </source>
</evidence>